<evidence type="ECO:0000256" key="3">
    <source>
        <dbReference type="SAM" id="Phobius"/>
    </source>
</evidence>
<dbReference type="Pfam" id="PF00691">
    <property type="entry name" value="OmpA"/>
    <property type="match status" value="1"/>
</dbReference>
<evidence type="ECO:0000256" key="2">
    <source>
        <dbReference type="SAM" id="Coils"/>
    </source>
</evidence>
<name>A0A1S6U868_9BACT</name>
<dbReference type="RefSeq" id="WP_078424621.1">
    <property type="nucleotide sequence ID" value="NZ_CP017258.1"/>
</dbReference>
<dbReference type="CDD" id="cd07185">
    <property type="entry name" value="OmpA_C-like"/>
    <property type="match status" value="1"/>
</dbReference>
<sequence>MRFQNNQEENNQTFWISYADLMAGLLFVFMLIVGAIVVKYVLSQNILANKEQTIIKTLENLKDEQGKNLSLDKLNAILKNEILKANANNIELQELNKNLTSVVADLKSKLQILSDTNSEYMADIDGLKSNNYELSENIADLNSKIVSIENKLSNAEVNATNLNMQNNQNLKIIDELTYQISDKDDKYNVLLKDLNITKNHIKSLTGIRVKVITALKDKLGKSIEIDPVSGALKLRSSVLFNKNEAKLKDEAKSDLKDTLQKYFDVLLNDPDISKNIDQVMIEGFTDSDGSYLYNLELSQRRAYEVMRFINSYNSDKKLSKLLVASGRSFNNLVLKDGKEDKEASRRIEIKFSISNKDALEQIEKLLEQKQ</sequence>
<dbReference type="Proteomes" id="UP000190868">
    <property type="component" value="Chromosome"/>
</dbReference>
<gene>
    <name evidence="5" type="ORF">CPIN18021_1148</name>
</gene>
<protein>
    <recommendedName>
        <fullName evidence="4">OmpA-like domain-containing protein</fullName>
    </recommendedName>
</protein>
<dbReference type="GO" id="GO:0016020">
    <property type="term" value="C:membrane"/>
    <property type="evidence" value="ECO:0007669"/>
    <property type="project" value="UniProtKB-UniRule"/>
</dbReference>
<proteinExistence type="predicted"/>
<keyword evidence="2" id="KW-0175">Coiled coil</keyword>
<dbReference type="Gene3D" id="3.30.1330.60">
    <property type="entry name" value="OmpA-like domain"/>
    <property type="match status" value="1"/>
</dbReference>
<dbReference type="PANTHER" id="PTHR30329:SF21">
    <property type="entry name" value="LIPOPROTEIN YIAD-RELATED"/>
    <property type="match status" value="1"/>
</dbReference>
<dbReference type="InterPro" id="IPR050330">
    <property type="entry name" value="Bact_OuterMem_StrucFunc"/>
</dbReference>
<reference evidence="6" key="1">
    <citation type="submission" date="2016-09" db="EMBL/GenBank/DDBJ databases">
        <title>Comparative genomics of the Campylobacter concisus group.</title>
        <authorList>
            <person name="Miller W.G."/>
            <person name="Yee E."/>
            <person name="Chapman M.H."/>
            <person name="Huynh S."/>
            <person name="Bono J.L."/>
            <person name="On S.L.W."/>
            <person name="StLeger J."/>
            <person name="Foster G."/>
            <person name="Parker C.T."/>
        </authorList>
    </citation>
    <scope>NUCLEOTIDE SEQUENCE [LARGE SCALE GENOMIC DNA]</scope>
    <source>
        <strain evidence="6">RM18021</strain>
    </source>
</reference>
<dbReference type="SUPFAM" id="SSF103088">
    <property type="entry name" value="OmpA-like"/>
    <property type="match status" value="1"/>
</dbReference>
<dbReference type="PROSITE" id="PS51123">
    <property type="entry name" value="OMPA_2"/>
    <property type="match status" value="1"/>
</dbReference>
<feature type="coiled-coil region" evidence="2">
    <location>
        <begin position="75"/>
        <end position="165"/>
    </location>
</feature>
<dbReference type="AlphaFoldDB" id="A0A1S6U868"/>
<accession>A0A1S6U868</accession>
<keyword evidence="6" id="KW-1185">Reference proteome</keyword>
<feature type="transmembrane region" description="Helical" evidence="3">
    <location>
        <begin position="21"/>
        <end position="42"/>
    </location>
</feature>
<evidence type="ECO:0000313" key="5">
    <source>
        <dbReference type="EMBL" id="AQW87946.1"/>
    </source>
</evidence>
<keyword evidence="1 3" id="KW-0472">Membrane</keyword>
<evidence type="ECO:0000259" key="4">
    <source>
        <dbReference type="PROSITE" id="PS51123"/>
    </source>
</evidence>
<dbReference type="InterPro" id="IPR036737">
    <property type="entry name" value="OmpA-like_sf"/>
</dbReference>
<organism evidence="5 6">
    <name type="scientific">Campylobacter pinnipediorum subsp. caledonicus</name>
    <dbReference type="NCBI Taxonomy" id="1874362"/>
    <lineage>
        <taxon>Bacteria</taxon>
        <taxon>Pseudomonadati</taxon>
        <taxon>Campylobacterota</taxon>
        <taxon>Epsilonproteobacteria</taxon>
        <taxon>Campylobacterales</taxon>
        <taxon>Campylobacteraceae</taxon>
        <taxon>Campylobacter</taxon>
    </lineage>
</organism>
<keyword evidence="3" id="KW-0812">Transmembrane</keyword>
<keyword evidence="3" id="KW-1133">Transmembrane helix</keyword>
<dbReference type="InterPro" id="IPR006665">
    <property type="entry name" value="OmpA-like"/>
</dbReference>
<dbReference type="EMBL" id="CP017258">
    <property type="protein sequence ID" value="AQW87946.1"/>
    <property type="molecule type" value="Genomic_DNA"/>
</dbReference>
<evidence type="ECO:0000256" key="1">
    <source>
        <dbReference type="PROSITE-ProRule" id="PRU00473"/>
    </source>
</evidence>
<dbReference type="PANTHER" id="PTHR30329">
    <property type="entry name" value="STATOR ELEMENT OF FLAGELLAR MOTOR COMPLEX"/>
    <property type="match status" value="1"/>
</dbReference>
<feature type="domain" description="OmpA-like" evidence="4">
    <location>
        <begin position="227"/>
        <end position="355"/>
    </location>
</feature>
<evidence type="ECO:0000313" key="6">
    <source>
        <dbReference type="Proteomes" id="UP000190868"/>
    </source>
</evidence>